<feature type="transmembrane region" description="Helical" evidence="12">
    <location>
        <begin position="92"/>
        <end position="120"/>
    </location>
</feature>
<dbReference type="EMBL" id="MLJW01000028">
    <property type="protein sequence ID" value="OIR09071.1"/>
    <property type="molecule type" value="Genomic_DNA"/>
</dbReference>
<keyword evidence="10 12" id="KW-1133">Transmembrane helix</keyword>
<feature type="transmembrane region" description="Helical" evidence="12">
    <location>
        <begin position="21"/>
        <end position="41"/>
    </location>
</feature>
<comment type="caution">
    <text evidence="13">The sequence shown here is derived from an EMBL/GenBank/DDBJ whole genome shotgun (WGS) entry which is preliminary data.</text>
</comment>
<evidence type="ECO:0000313" key="13">
    <source>
        <dbReference type="EMBL" id="OIR09071.1"/>
    </source>
</evidence>
<dbReference type="InterPro" id="IPR003544">
    <property type="entry name" value="Cyt_c_biogenesis_CcmB"/>
</dbReference>
<evidence type="ECO:0000256" key="11">
    <source>
        <dbReference type="ARBA" id="ARBA00023136"/>
    </source>
</evidence>
<evidence type="ECO:0000256" key="12">
    <source>
        <dbReference type="SAM" id="Phobius"/>
    </source>
</evidence>
<dbReference type="GO" id="GO:1903607">
    <property type="term" value="P:cytochrome c biosynthetic process"/>
    <property type="evidence" value="ECO:0007669"/>
    <property type="project" value="TreeGrafter"/>
</dbReference>
<feature type="transmembrane region" description="Helical" evidence="12">
    <location>
        <begin position="193"/>
        <end position="216"/>
    </location>
</feature>
<evidence type="ECO:0000256" key="8">
    <source>
        <dbReference type="ARBA" id="ARBA00022692"/>
    </source>
</evidence>
<dbReference type="PRINTS" id="PR01414">
    <property type="entry name" value="CCMBBIOGNSIS"/>
</dbReference>
<sequence length="221" mass="23229">MSRLFGIIHRDLRLALRQGSDSVMVVTFFVLTVVLFPFGIGPEANILERVSSGVLWVTALLASMLSLDRLFQADYEDGSLELLALTPTPLELLVLGKVAAHWLTTGLPLMVAAPVLAVLLNMNADGFVTLLLTMLLGTPTLSLIGAMGAALVLGARRGGVLLSLLVLPLYIPVLIFGVGAIDAAVQGLPVHAHLLILGGMLLAALALTPWATAAALRQALE</sequence>
<keyword evidence="7" id="KW-0997">Cell inner membrane</keyword>
<evidence type="ECO:0000256" key="6">
    <source>
        <dbReference type="ARBA" id="ARBA00022475"/>
    </source>
</evidence>
<proteinExistence type="inferred from homology"/>
<evidence type="ECO:0000256" key="4">
    <source>
        <dbReference type="ARBA" id="ARBA00016452"/>
    </source>
</evidence>
<dbReference type="PANTHER" id="PTHR30070">
    <property type="entry name" value="HEME EXPORTER PROTEIN B"/>
    <property type="match status" value="1"/>
</dbReference>
<evidence type="ECO:0000256" key="1">
    <source>
        <dbReference type="ARBA" id="ARBA00002442"/>
    </source>
</evidence>
<organism evidence="13">
    <name type="scientific">mine drainage metagenome</name>
    <dbReference type="NCBI Taxonomy" id="410659"/>
    <lineage>
        <taxon>unclassified sequences</taxon>
        <taxon>metagenomes</taxon>
        <taxon>ecological metagenomes</taxon>
    </lineage>
</organism>
<comment type="subcellular location">
    <subcellularLocation>
        <location evidence="2">Cell inner membrane</location>
        <topology evidence="2">Multi-pass membrane protein</topology>
    </subcellularLocation>
</comment>
<dbReference type="Pfam" id="PF03379">
    <property type="entry name" value="CcmB"/>
    <property type="match status" value="1"/>
</dbReference>
<dbReference type="NCBIfam" id="TIGR01190">
    <property type="entry name" value="ccmB"/>
    <property type="match status" value="1"/>
</dbReference>
<evidence type="ECO:0000256" key="5">
    <source>
        <dbReference type="ARBA" id="ARBA00022448"/>
    </source>
</evidence>
<gene>
    <name evidence="13" type="primary">ccmB_4</name>
    <name evidence="13" type="ORF">GALL_86780</name>
</gene>
<keyword evidence="9" id="KW-0201">Cytochrome c-type biogenesis</keyword>
<evidence type="ECO:0000256" key="10">
    <source>
        <dbReference type="ARBA" id="ARBA00022989"/>
    </source>
</evidence>
<comment type="similarity">
    <text evidence="3">Belongs to the CcmB/CycW/HelB family.</text>
</comment>
<dbReference type="GO" id="GO:0005886">
    <property type="term" value="C:plasma membrane"/>
    <property type="evidence" value="ECO:0007669"/>
    <property type="project" value="UniProtKB-SubCell"/>
</dbReference>
<feature type="transmembrane region" description="Helical" evidence="12">
    <location>
        <begin position="126"/>
        <end position="153"/>
    </location>
</feature>
<dbReference type="PANTHER" id="PTHR30070:SF1">
    <property type="entry name" value="CYTOCHROME C BIOGENESIS B-RELATED"/>
    <property type="match status" value="1"/>
</dbReference>
<dbReference type="PIRSF" id="PIRSF002764">
    <property type="entry name" value="CcmB"/>
    <property type="match status" value="1"/>
</dbReference>
<dbReference type="GO" id="GO:0015232">
    <property type="term" value="F:heme transmembrane transporter activity"/>
    <property type="evidence" value="ECO:0007669"/>
    <property type="project" value="InterPro"/>
</dbReference>
<comment type="function">
    <text evidence="1">Required for the export of heme to the periplasm for the biogenesis of c-type cytochromes.</text>
</comment>
<evidence type="ECO:0000256" key="2">
    <source>
        <dbReference type="ARBA" id="ARBA00004429"/>
    </source>
</evidence>
<accession>A0A1J5SKV1</accession>
<dbReference type="GO" id="GO:0017004">
    <property type="term" value="P:cytochrome complex assembly"/>
    <property type="evidence" value="ECO:0007669"/>
    <property type="project" value="UniProtKB-KW"/>
</dbReference>
<keyword evidence="5" id="KW-0813">Transport</keyword>
<keyword evidence="8 12" id="KW-0812">Transmembrane</keyword>
<protein>
    <recommendedName>
        <fullName evidence="4">Heme exporter protein B</fullName>
    </recommendedName>
</protein>
<feature type="transmembrane region" description="Helical" evidence="12">
    <location>
        <begin position="160"/>
        <end position="181"/>
    </location>
</feature>
<dbReference type="InterPro" id="IPR026031">
    <property type="entry name" value="Cyt_c_CcmB_bac"/>
</dbReference>
<keyword evidence="11 12" id="KW-0472">Membrane</keyword>
<reference evidence="13" key="1">
    <citation type="submission" date="2016-10" db="EMBL/GenBank/DDBJ databases">
        <title>Sequence of Gallionella enrichment culture.</title>
        <authorList>
            <person name="Poehlein A."/>
            <person name="Muehling M."/>
            <person name="Daniel R."/>
        </authorList>
    </citation>
    <scope>NUCLEOTIDE SEQUENCE</scope>
</reference>
<name>A0A1J5SKV1_9ZZZZ</name>
<dbReference type="AlphaFoldDB" id="A0A1J5SKV1"/>
<evidence type="ECO:0000256" key="9">
    <source>
        <dbReference type="ARBA" id="ARBA00022748"/>
    </source>
</evidence>
<evidence type="ECO:0000256" key="3">
    <source>
        <dbReference type="ARBA" id="ARBA00010544"/>
    </source>
</evidence>
<evidence type="ECO:0000256" key="7">
    <source>
        <dbReference type="ARBA" id="ARBA00022519"/>
    </source>
</evidence>
<keyword evidence="6" id="KW-1003">Cell membrane</keyword>